<comment type="caution">
    <text evidence="2">The sequence shown here is derived from an EMBL/GenBank/DDBJ whole genome shotgun (WGS) entry which is preliminary data.</text>
</comment>
<organism evidence="2 3">
    <name type="scientific">Durusdinium trenchii</name>
    <dbReference type="NCBI Taxonomy" id="1381693"/>
    <lineage>
        <taxon>Eukaryota</taxon>
        <taxon>Sar</taxon>
        <taxon>Alveolata</taxon>
        <taxon>Dinophyceae</taxon>
        <taxon>Suessiales</taxon>
        <taxon>Symbiodiniaceae</taxon>
        <taxon>Durusdinium</taxon>
    </lineage>
</organism>
<feature type="compositionally biased region" description="Basic residues" evidence="1">
    <location>
        <begin position="23"/>
        <end position="42"/>
    </location>
</feature>
<evidence type="ECO:0000313" key="3">
    <source>
        <dbReference type="Proteomes" id="UP001642484"/>
    </source>
</evidence>
<feature type="region of interest" description="Disordered" evidence="1">
    <location>
        <begin position="63"/>
        <end position="115"/>
    </location>
</feature>
<dbReference type="Proteomes" id="UP001642484">
    <property type="component" value="Unassembled WGS sequence"/>
</dbReference>
<accession>A0ABP0R5V2</accession>
<evidence type="ECO:0000313" key="2">
    <source>
        <dbReference type="EMBL" id="CAK9094731.1"/>
    </source>
</evidence>
<name>A0ABP0R5V2_9DINO</name>
<evidence type="ECO:0000256" key="1">
    <source>
        <dbReference type="SAM" id="MobiDB-lite"/>
    </source>
</evidence>
<dbReference type="EMBL" id="CAXAMN010025372">
    <property type="protein sequence ID" value="CAK9094731.1"/>
    <property type="molecule type" value="Genomic_DNA"/>
</dbReference>
<feature type="region of interest" description="Disordered" evidence="1">
    <location>
        <begin position="23"/>
        <end position="51"/>
    </location>
</feature>
<gene>
    <name evidence="2" type="ORF">CCMP2556_LOCUS45167</name>
</gene>
<proteinExistence type="predicted"/>
<sequence>MVEKSEQDILRGARRLFASAVKKHTGKLKRKRMDAGVPRKKQAGSEATFLRKKRKAVTEAIRALPASSTRSAASDDRRPMSTKATKELAMPKKRRLDRAVAASREGRLLSDDEGREPFTQAAAQKKKHAQQDAKRIAALAARQQDCHRVCAPRDWNWKSLGARKTWSSCPVPTDSQKKRLKSEDPRIATVFLSSSDIVSDKVYLLAIAQGGCVLSKSVLEGKGGVKLEYQFEEFRRLGQMHVGVHCSEAFRDLHPAFLKVLAWALERGGWRKLKATSLDKQRSITLLAERDPQAKKLIAKSLRTFGKDTFAQYLTEKCQVKEKSYFVAKLRG</sequence>
<feature type="compositionally biased region" description="Basic and acidic residues" evidence="1">
    <location>
        <begin position="104"/>
        <end position="115"/>
    </location>
</feature>
<reference evidence="2 3" key="1">
    <citation type="submission" date="2024-02" db="EMBL/GenBank/DDBJ databases">
        <authorList>
            <person name="Chen Y."/>
            <person name="Shah S."/>
            <person name="Dougan E. K."/>
            <person name="Thang M."/>
            <person name="Chan C."/>
        </authorList>
    </citation>
    <scope>NUCLEOTIDE SEQUENCE [LARGE SCALE GENOMIC DNA]</scope>
</reference>
<keyword evidence="3" id="KW-1185">Reference proteome</keyword>
<protein>
    <submittedName>
        <fullName evidence="2">Uncharacterized protein</fullName>
    </submittedName>
</protein>
<feature type="compositionally biased region" description="Basic and acidic residues" evidence="1">
    <location>
        <begin position="73"/>
        <end position="90"/>
    </location>
</feature>